<feature type="binding site" evidence="5">
    <location>
        <position position="32"/>
    </location>
    <ligand>
        <name>AMP</name>
        <dbReference type="ChEBI" id="CHEBI:456215"/>
    </ligand>
</feature>
<feature type="binding site" evidence="5">
    <location>
        <position position="37"/>
    </location>
    <ligand>
        <name>AMP</name>
        <dbReference type="ChEBI" id="CHEBI:456215"/>
    </ligand>
</feature>
<keyword evidence="5" id="KW-0963">Cytoplasm</keyword>
<dbReference type="InterPro" id="IPR000850">
    <property type="entry name" value="Adenylat/UMP-CMP_kin"/>
</dbReference>
<comment type="pathway">
    <text evidence="5">Purine metabolism; AMP biosynthesis via salvage pathway; AMP from ADP: step 1/1.</text>
</comment>
<gene>
    <name evidence="5" type="primary">adk</name>
    <name evidence="8" type="ORF">ACFQWG_07925</name>
</gene>
<feature type="binding site" evidence="5">
    <location>
        <position position="134"/>
    </location>
    <ligand>
        <name>AMP</name>
        <dbReference type="ChEBI" id="CHEBI:456215"/>
    </ligand>
</feature>
<keyword evidence="9" id="KW-1185">Reference proteome</keyword>
<name>A0ABW2SP16_9ACTO</name>
<keyword evidence="1 5" id="KW-0808">Transferase</keyword>
<dbReference type="EMBL" id="JBHTEF010000001">
    <property type="protein sequence ID" value="MFC7581123.1"/>
    <property type="molecule type" value="Genomic_DNA"/>
</dbReference>
<organism evidence="8 9">
    <name type="scientific">Schaalia naturae</name>
    <dbReference type="NCBI Taxonomy" id="635203"/>
    <lineage>
        <taxon>Bacteria</taxon>
        <taxon>Bacillati</taxon>
        <taxon>Actinomycetota</taxon>
        <taxon>Actinomycetes</taxon>
        <taxon>Actinomycetales</taxon>
        <taxon>Actinomycetaceae</taxon>
        <taxon>Schaalia</taxon>
    </lineage>
</organism>
<dbReference type="PRINTS" id="PR00094">
    <property type="entry name" value="ADENYLTKNASE"/>
</dbReference>
<dbReference type="NCBIfam" id="NF001381">
    <property type="entry name" value="PRK00279.1-3"/>
    <property type="match status" value="1"/>
</dbReference>
<evidence type="ECO:0000256" key="1">
    <source>
        <dbReference type="ARBA" id="ARBA00022679"/>
    </source>
</evidence>
<reference evidence="9" key="1">
    <citation type="journal article" date="2019" name="Int. J. Syst. Evol. Microbiol.">
        <title>The Global Catalogue of Microorganisms (GCM) 10K type strain sequencing project: providing services to taxonomists for standard genome sequencing and annotation.</title>
        <authorList>
            <consortium name="The Broad Institute Genomics Platform"/>
            <consortium name="The Broad Institute Genome Sequencing Center for Infectious Disease"/>
            <person name="Wu L."/>
            <person name="Ma J."/>
        </authorList>
    </citation>
    <scope>NUCLEOTIDE SEQUENCE [LARGE SCALE GENOMIC DNA]</scope>
    <source>
        <strain evidence="9">CCUG 56698</strain>
    </source>
</reference>
<dbReference type="RefSeq" id="WP_380974069.1">
    <property type="nucleotide sequence ID" value="NZ_JBHTEF010000001.1"/>
</dbReference>
<evidence type="ECO:0000256" key="3">
    <source>
        <dbReference type="ARBA" id="ARBA00022741"/>
    </source>
</evidence>
<feature type="binding site" evidence="5">
    <location>
        <begin position="86"/>
        <end position="89"/>
    </location>
    <ligand>
        <name>AMP</name>
        <dbReference type="ChEBI" id="CHEBI:456215"/>
    </ligand>
</feature>
<keyword evidence="2 5" id="KW-0545">Nucleotide biosynthesis</keyword>
<dbReference type="Pfam" id="PF00406">
    <property type="entry name" value="ADK"/>
    <property type="match status" value="1"/>
</dbReference>
<dbReference type="NCBIfam" id="NF011100">
    <property type="entry name" value="PRK14527.1"/>
    <property type="match status" value="1"/>
</dbReference>
<feature type="region of interest" description="NMP" evidence="5">
    <location>
        <begin position="31"/>
        <end position="60"/>
    </location>
</feature>
<dbReference type="EC" id="2.7.4.3" evidence="5 7"/>
<evidence type="ECO:0000256" key="6">
    <source>
        <dbReference type="RuleBase" id="RU003330"/>
    </source>
</evidence>
<dbReference type="InterPro" id="IPR033690">
    <property type="entry name" value="Adenylat_kinase_CS"/>
</dbReference>
<comment type="function">
    <text evidence="5">Catalyzes the reversible transfer of the terminal phosphate group between ATP and AMP. Plays an important role in cellular energy homeostasis and in adenine nucleotide metabolism.</text>
</comment>
<evidence type="ECO:0000313" key="8">
    <source>
        <dbReference type="EMBL" id="MFC7581123.1"/>
    </source>
</evidence>
<keyword evidence="3 5" id="KW-0547">Nucleotide-binding</keyword>
<evidence type="ECO:0000256" key="2">
    <source>
        <dbReference type="ARBA" id="ARBA00022727"/>
    </source>
</evidence>
<dbReference type="NCBIfam" id="NF011104">
    <property type="entry name" value="PRK14531.1"/>
    <property type="match status" value="1"/>
</dbReference>
<keyword evidence="5 7" id="KW-0067">ATP-binding</keyword>
<feature type="binding site" evidence="5">
    <location>
        <begin position="58"/>
        <end position="60"/>
    </location>
    <ligand>
        <name>AMP</name>
        <dbReference type="ChEBI" id="CHEBI:456215"/>
    </ligand>
</feature>
<evidence type="ECO:0000256" key="5">
    <source>
        <dbReference type="HAMAP-Rule" id="MF_00235"/>
    </source>
</evidence>
<dbReference type="Proteomes" id="UP001596527">
    <property type="component" value="Unassembled WGS sequence"/>
</dbReference>
<comment type="subunit">
    <text evidence="5 7">Monomer.</text>
</comment>
<comment type="similarity">
    <text evidence="5 6">Belongs to the adenylate kinase family.</text>
</comment>
<accession>A0ABW2SP16</accession>
<feature type="binding site" evidence="5">
    <location>
        <position position="93"/>
    </location>
    <ligand>
        <name>AMP</name>
        <dbReference type="ChEBI" id="CHEBI:456215"/>
    </ligand>
</feature>
<dbReference type="GO" id="GO:0004017">
    <property type="term" value="F:AMP kinase activity"/>
    <property type="evidence" value="ECO:0007669"/>
    <property type="project" value="UniProtKB-EC"/>
</dbReference>
<comment type="subcellular location">
    <subcellularLocation>
        <location evidence="5 7">Cytoplasm</location>
    </subcellularLocation>
</comment>
<evidence type="ECO:0000256" key="7">
    <source>
        <dbReference type="RuleBase" id="RU003331"/>
    </source>
</evidence>
<protein>
    <recommendedName>
        <fullName evidence="5 7">Adenylate kinase</fullName>
        <shortName evidence="5">AK</shortName>
        <ecNumber evidence="5 7">2.7.4.3</ecNumber>
    </recommendedName>
    <alternativeName>
        <fullName evidence="5">ATP-AMP transphosphorylase</fullName>
    </alternativeName>
    <alternativeName>
        <fullName evidence="5">ATP:AMP phosphotransferase</fullName>
    </alternativeName>
    <alternativeName>
        <fullName evidence="5">Adenylate monophosphate kinase</fullName>
    </alternativeName>
</protein>
<sequence length="200" mass="21998">MTVIVLLGPPGAGKGTQAARISQRLGVPAISTGEIFRSNIAEGTDLGRLAQSYMDRGEFVPDSVTDPMVRVRLQAPDTARGFLLDGYPRTLDQAHTLRDMLADLGVRLDLVLELEVDEDEVVSRLLNRAREQNRADDTEPVIRRRLEVYHAQTEPMATYYADQDLLELVSGQGTVDEVTHRIFDVLDSVDGASHPESGGK</sequence>
<dbReference type="NCBIfam" id="NF011105">
    <property type="entry name" value="PRK14532.1"/>
    <property type="match status" value="1"/>
</dbReference>
<keyword evidence="4 5" id="KW-0418">Kinase</keyword>
<comment type="caution">
    <text evidence="5">Lacks conserved residue(s) required for the propagation of feature annotation.</text>
</comment>
<dbReference type="Gene3D" id="3.40.50.300">
    <property type="entry name" value="P-loop containing nucleotide triphosphate hydrolases"/>
    <property type="match status" value="1"/>
</dbReference>
<dbReference type="CDD" id="cd01428">
    <property type="entry name" value="ADK"/>
    <property type="match status" value="1"/>
</dbReference>
<dbReference type="HAMAP" id="MF_00235">
    <property type="entry name" value="Adenylate_kinase_Adk"/>
    <property type="match status" value="1"/>
</dbReference>
<comment type="domain">
    <text evidence="5">Consists of three domains, a large central CORE domain and two small peripheral domains, NMPbind and LID, which undergo movements during catalysis. The LID domain closes over the site of phosphoryl transfer upon ATP binding. Assembling and dissambling the active center during each catalytic cycle provides an effective means to prevent ATP hydrolysis.</text>
</comment>
<dbReference type="PANTHER" id="PTHR23359">
    <property type="entry name" value="NUCLEOTIDE KINASE"/>
    <property type="match status" value="1"/>
</dbReference>
<dbReference type="PROSITE" id="PS00113">
    <property type="entry name" value="ADENYLATE_KINASE"/>
    <property type="match status" value="1"/>
</dbReference>
<proteinExistence type="inferred from homology"/>
<dbReference type="InterPro" id="IPR027417">
    <property type="entry name" value="P-loop_NTPase"/>
</dbReference>
<dbReference type="SUPFAM" id="SSF52540">
    <property type="entry name" value="P-loop containing nucleoside triphosphate hydrolases"/>
    <property type="match status" value="1"/>
</dbReference>
<feature type="binding site" evidence="5">
    <location>
        <position position="173"/>
    </location>
    <ligand>
        <name>ATP</name>
        <dbReference type="ChEBI" id="CHEBI:30616"/>
    </ligand>
</feature>
<comment type="catalytic activity">
    <reaction evidence="5 7">
        <text>AMP + ATP = 2 ADP</text>
        <dbReference type="Rhea" id="RHEA:12973"/>
        <dbReference type="ChEBI" id="CHEBI:30616"/>
        <dbReference type="ChEBI" id="CHEBI:456215"/>
        <dbReference type="ChEBI" id="CHEBI:456216"/>
        <dbReference type="EC" id="2.7.4.3"/>
    </reaction>
</comment>
<feature type="binding site" evidence="5">
    <location>
        <position position="145"/>
    </location>
    <ligand>
        <name>AMP</name>
        <dbReference type="ChEBI" id="CHEBI:456215"/>
    </ligand>
</feature>
<evidence type="ECO:0000313" key="9">
    <source>
        <dbReference type="Proteomes" id="UP001596527"/>
    </source>
</evidence>
<comment type="caution">
    <text evidence="8">The sequence shown here is derived from an EMBL/GenBank/DDBJ whole genome shotgun (WGS) entry which is preliminary data.</text>
</comment>
<feature type="binding site" evidence="5">
    <location>
        <begin position="11"/>
        <end position="16"/>
    </location>
    <ligand>
        <name>ATP</name>
        <dbReference type="ChEBI" id="CHEBI:30616"/>
    </ligand>
</feature>
<feature type="binding site" evidence="5">
    <location>
        <position position="128"/>
    </location>
    <ligand>
        <name>ATP</name>
        <dbReference type="ChEBI" id="CHEBI:30616"/>
    </ligand>
</feature>
<evidence type="ECO:0000256" key="4">
    <source>
        <dbReference type="ARBA" id="ARBA00022777"/>
    </source>
</evidence>